<evidence type="ECO:0000256" key="3">
    <source>
        <dbReference type="ARBA" id="ARBA00022617"/>
    </source>
</evidence>
<evidence type="ECO:0000256" key="4">
    <source>
        <dbReference type="ARBA" id="ARBA00022723"/>
    </source>
</evidence>
<evidence type="ECO:0000313" key="8">
    <source>
        <dbReference type="Ensembl" id="ENSSPUP00000016107.1"/>
    </source>
</evidence>
<dbReference type="InterPro" id="IPR017972">
    <property type="entry name" value="Cyt_P450_CS"/>
</dbReference>
<protein>
    <recommendedName>
        <fullName evidence="10">CP2J2 protein</fullName>
    </recommendedName>
</protein>
<dbReference type="GeneTree" id="ENSGT00940000163166"/>
<evidence type="ECO:0000256" key="1">
    <source>
        <dbReference type="ARBA" id="ARBA00001971"/>
    </source>
</evidence>
<dbReference type="OMA" id="NETHMAR"/>
<name>A0A8D0L8V3_SPHPU</name>
<evidence type="ECO:0000256" key="5">
    <source>
        <dbReference type="ARBA" id="ARBA00023004"/>
    </source>
</evidence>
<comment type="similarity">
    <text evidence="2 7">Belongs to the cytochrome P450 family.</text>
</comment>
<keyword evidence="7" id="KW-0503">Monooxygenase</keyword>
<dbReference type="GO" id="GO:0006805">
    <property type="term" value="P:xenobiotic metabolic process"/>
    <property type="evidence" value="ECO:0007669"/>
    <property type="project" value="TreeGrafter"/>
</dbReference>
<dbReference type="GO" id="GO:0016712">
    <property type="term" value="F:oxidoreductase activity, acting on paired donors, with incorporation or reduction of molecular oxygen, reduced flavin or flavoprotein as one donor, and incorporation of one atom of oxygen"/>
    <property type="evidence" value="ECO:0007669"/>
    <property type="project" value="TreeGrafter"/>
</dbReference>
<keyword evidence="7" id="KW-0560">Oxidoreductase</keyword>
<sequence>IISFVFFPQLYHTFSWLTEHLPGPHKKFLTSYTFLCSFIKKEIKNHEERGTPEEPQDFIDYYLAQIDKSKDDPNSTFDEKNMMSSIVDLFIGGTESTATGLRWSLMTVVMHPGIQEKVQKELDDVLGPNESIGYEDRKKLPYTNAVVHELQRYSCIVPVGVPRQCVKDTNLVGFPVPKGTIVLPNIFSVLSDPDQWETPRRFNLNHFLDKDGNFVKREAFLLFSAGHRVCLGERLARTELFIFLASLLRSFTFKLPEGVKEINRELILGGLLQPHPYKICAVPR</sequence>
<keyword evidence="9" id="KW-1185">Reference proteome</keyword>
<dbReference type="GO" id="GO:0006082">
    <property type="term" value="P:organic acid metabolic process"/>
    <property type="evidence" value="ECO:0007669"/>
    <property type="project" value="TreeGrafter"/>
</dbReference>
<evidence type="ECO:0000313" key="9">
    <source>
        <dbReference type="Proteomes" id="UP000694392"/>
    </source>
</evidence>
<keyword evidence="5 6" id="KW-0408">Iron</keyword>
<dbReference type="FunFam" id="1.10.630.10:FF:000176">
    <property type="entry name" value="Uncharacterized protein"/>
    <property type="match status" value="1"/>
</dbReference>
<evidence type="ECO:0000256" key="7">
    <source>
        <dbReference type="RuleBase" id="RU000461"/>
    </source>
</evidence>
<dbReference type="Pfam" id="PF00067">
    <property type="entry name" value="p450"/>
    <property type="match status" value="1"/>
</dbReference>
<dbReference type="PRINTS" id="PR00463">
    <property type="entry name" value="EP450I"/>
</dbReference>
<keyword evidence="3 6" id="KW-0349">Heme</keyword>
<dbReference type="InterPro" id="IPR036396">
    <property type="entry name" value="Cyt_P450_sf"/>
</dbReference>
<dbReference type="PRINTS" id="PR00385">
    <property type="entry name" value="P450"/>
</dbReference>
<dbReference type="PANTHER" id="PTHR24300:SF368">
    <property type="entry name" value="CYTOCHROME P450, FAMILY 2, SUBFAMILY AB, POLYPEPTIDE 1"/>
    <property type="match status" value="1"/>
</dbReference>
<dbReference type="PANTHER" id="PTHR24300">
    <property type="entry name" value="CYTOCHROME P450 508A4-RELATED"/>
    <property type="match status" value="1"/>
</dbReference>
<reference evidence="8" key="1">
    <citation type="submission" date="2025-08" db="UniProtKB">
        <authorList>
            <consortium name="Ensembl"/>
        </authorList>
    </citation>
    <scope>IDENTIFICATION</scope>
</reference>
<dbReference type="InterPro" id="IPR001128">
    <property type="entry name" value="Cyt_P450"/>
</dbReference>
<dbReference type="InterPro" id="IPR002401">
    <property type="entry name" value="Cyt_P450_E_grp-I"/>
</dbReference>
<feature type="binding site" description="axial binding residue" evidence="6">
    <location>
        <position position="230"/>
    </location>
    <ligand>
        <name>heme</name>
        <dbReference type="ChEBI" id="CHEBI:30413"/>
    </ligand>
    <ligandPart>
        <name>Fe</name>
        <dbReference type="ChEBI" id="CHEBI:18248"/>
    </ligandPart>
</feature>
<dbReference type="Gene3D" id="1.10.630.10">
    <property type="entry name" value="Cytochrome P450"/>
    <property type="match status" value="1"/>
</dbReference>
<comment type="cofactor">
    <cofactor evidence="1 6">
        <name>heme</name>
        <dbReference type="ChEBI" id="CHEBI:30413"/>
    </cofactor>
</comment>
<dbReference type="GO" id="GO:0005737">
    <property type="term" value="C:cytoplasm"/>
    <property type="evidence" value="ECO:0007669"/>
    <property type="project" value="TreeGrafter"/>
</dbReference>
<keyword evidence="4 6" id="KW-0479">Metal-binding</keyword>
<evidence type="ECO:0000256" key="2">
    <source>
        <dbReference type="ARBA" id="ARBA00010617"/>
    </source>
</evidence>
<dbReference type="AlphaFoldDB" id="A0A8D0L8V3"/>
<dbReference type="GO" id="GO:0005506">
    <property type="term" value="F:iron ion binding"/>
    <property type="evidence" value="ECO:0007669"/>
    <property type="project" value="InterPro"/>
</dbReference>
<organism evidence="8 9">
    <name type="scientific">Sphenodon punctatus</name>
    <name type="common">Tuatara</name>
    <name type="synonym">Hatteria punctata</name>
    <dbReference type="NCBI Taxonomy" id="8508"/>
    <lineage>
        <taxon>Eukaryota</taxon>
        <taxon>Metazoa</taxon>
        <taxon>Chordata</taxon>
        <taxon>Craniata</taxon>
        <taxon>Vertebrata</taxon>
        <taxon>Euteleostomi</taxon>
        <taxon>Lepidosauria</taxon>
        <taxon>Sphenodontia</taxon>
        <taxon>Sphenodontidae</taxon>
        <taxon>Sphenodon</taxon>
    </lineage>
</organism>
<dbReference type="Proteomes" id="UP000694392">
    <property type="component" value="Unplaced"/>
</dbReference>
<dbReference type="Ensembl" id="ENSSPUT00000017170.1">
    <property type="protein sequence ID" value="ENSSPUP00000016107.1"/>
    <property type="gene ID" value="ENSSPUG00000012455.1"/>
</dbReference>
<dbReference type="SUPFAM" id="SSF48264">
    <property type="entry name" value="Cytochrome P450"/>
    <property type="match status" value="1"/>
</dbReference>
<accession>A0A8D0L8V3</accession>
<dbReference type="InterPro" id="IPR050182">
    <property type="entry name" value="Cytochrome_P450_fam2"/>
</dbReference>
<dbReference type="GO" id="GO:0020037">
    <property type="term" value="F:heme binding"/>
    <property type="evidence" value="ECO:0007669"/>
    <property type="project" value="InterPro"/>
</dbReference>
<evidence type="ECO:0008006" key="10">
    <source>
        <dbReference type="Google" id="ProtNLM"/>
    </source>
</evidence>
<dbReference type="PROSITE" id="PS00086">
    <property type="entry name" value="CYTOCHROME_P450"/>
    <property type="match status" value="1"/>
</dbReference>
<reference evidence="8" key="2">
    <citation type="submission" date="2025-09" db="UniProtKB">
        <authorList>
            <consortium name="Ensembl"/>
        </authorList>
    </citation>
    <scope>IDENTIFICATION</scope>
</reference>
<evidence type="ECO:0000256" key="6">
    <source>
        <dbReference type="PIRSR" id="PIRSR602401-1"/>
    </source>
</evidence>
<proteinExistence type="inferred from homology"/>